<evidence type="ECO:0000256" key="10">
    <source>
        <dbReference type="ARBA" id="ARBA00023319"/>
    </source>
</evidence>
<keyword evidence="9" id="KW-0325">Glycoprotein</keyword>
<organism evidence="13 14">
    <name type="scientific">Biomphalaria glabrata</name>
    <name type="common">Bloodfluke planorb</name>
    <name type="synonym">Freshwater snail</name>
    <dbReference type="NCBI Taxonomy" id="6526"/>
    <lineage>
        <taxon>Eukaryota</taxon>
        <taxon>Metazoa</taxon>
        <taxon>Spiralia</taxon>
        <taxon>Lophotrochozoa</taxon>
        <taxon>Mollusca</taxon>
        <taxon>Gastropoda</taxon>
        <taxon>Heterobranchia</taxon>
        <taxon>Euthyneura</taxon>
        <taxon>Panpulmonata</taxon>
        <taxon>Hygrophila</taxon>
        <taxon>Lymnaeoidea</taxon>
        <taxon>Planorbidae</taxon>
        <taxon>Biomphalaria</taxon>
    </lineage>
</organism>
<feature type="transmembrane region" description="Helical" evidence="11">
    <location>
        <begin position="687"/>
        <end position="709"/>
    </location>
</feature>
<evidence type="ECO:0000313" key="14">
    <source>
        <dbReference type="RefSeq" id="XP_055870680.1"/>
    </source>
</evidence>
<keyword evidence="8" id="KW-0675">Receptor</keyword>
<dbReference type="InterPro" id="IPR007110">
    <property type="entry name" value="Ig-like_dom"/>
</dbReference>
<dbReference type="InterPro" id="IPR013783">
    <property type="entry name" value="Ig-like_fold"/>
</dbReference>
<keyword evidence="10" id="KW-0393">Immunoglobulin domain</keyword>
<gene>
    <name evidence="14" type="primary">LOC106073640</name>
</gene>
<dbReference type="PANTHER" id="PTHR25466:SF9">
    <property type="entry name" value="FIBRONECTIN TYPE-III DOMAIN-CONTAINING PROTEIN"/>
    <property type="match status" value="1"/>
</dbReference>
<dbReference type="PROSITE" id="PS50835">
    <property type="entry name" value="IG_LIKE"/>
    <property type="match status" value="2"/>
</dbReference>
<dbReference type="Proteomes" id="UP001165740">
    <property type="component" value="Chromosome 16"/>
</dbReference>
<dbReference type="GeneID" id="106073640"/>
<proteinExistence type="predicted"/>
<comment type="subcellular location">
    <subcellularLocation>
        <location evidence="1">Cell membrane</location>
        <topology evidence="1">Single-pass type I membrane protein</topology>
    </subcellularLocation>
</comment>
<evidence type="ECO:0000256" key="8">
    <source>
        <dbReference type="ARBA" id="ARBA00023170"/>
    </source>
</evidence>
<dbReference type="Gene3D" id="2.60.40.10">
    <property type="entry name" value="Immunoglobulins"/>
    <property type="match status" value="1"/>
</dbReference>
<evidence type="ECO:0000256" key="5">
    <source>
        <dbReference type="ARBA" id="ARBA00022989"/>
    </source>
</evidence>
<dbReference type="InterPro" id="IPR051713">
    <property type="entry name" value="T-cell_Activation_Regulation"/>
</dbReference>
<dbReference type="PANTHER" id="PTHR25466">
    <property type="entry name" value="T-LYMPHOCYTE ACTIVATION ANTIGEN"/>
    <property type="match status" value="1"/>
</dbReference>
<evidence type="ECO:0000259" key="12">
    <source>
        <dbReference type="PROSITE" id="PS50835"/>
    </source>
</evidence>
<keyword evidence="3 11" id="KW-0812">Transmembrane</keyword>
<reference evidence="14" key="1">
    <citation type="submission" date="2025-08" db="UniProtKB">
        <authorList>
            <consortium name="RefSeq"/>
        </authorList>
    </citation>
    <scope>IDENTIFICATION</scope>
</reference>
<evidence type="ECO:0000313" key="13">
    <source>
        <dbReference type="Proteomes" id="UP001165740"/>
    </source>
</evidence>
<accession>A0A9W2Z6Y6</accession>
<feature type="transmembrane region" description="Helical" evidence="11">
    <location>
        <begin position="20"/>
        <end position="39"/>
    </location>
</feature>
<evidence type="ECO:0000256" key="3">
    <source>
        <dbReference type="ARBA" id="ARBA00022692"/>
    </source>
</evidence>
<keyword evidence="6 11" id="KW-0472">Membrane</keyword>
<evidence type="ECO:0000256" key="9">
    <source>
        <dbReference type="ARBA" id="ARBA00023180"/>
    </source>
</evidence>
<dbReference type="GO" id="GO:0006955">
    <property type="term" value="P:immune response"/>
    <property type="evidence" value="ECO:0007669"/>
    <property type="project" value="TreeGrafter"/>
</dbReference>
<dbReference type="OrthoDB" id="6151955at2759"/>
<keyword evidence="13" id="KW-1185">Reference proteome</keyword>
<evidence type="ECO:0000256" key="1">
    <source>
        <dbReference type="ARBA" id="ARBA00004251"/>
    </source>
</evidence>
<dbReference type="GO" id="GO:0007166">
    <property type="term" value="P:cell surface receptor signaling pathway"/>
    <property type="evidence" value="ECO:0007669"/>
    <property type="project" value="TreeGrafter"/>
</dbReference>
<evidence type="ECO:0000256" key="2">
    <source>
        <dbReference type="ARBA" id="ARBA00022475"/>
    </source>
</evidence>
<evidence type="ECO:0000256" key="11">
    <source>
        <dbReference type="SAM" id="Phobius"/>
    </source>
</evidence>
<evidence type="ECO:0000256" key="7">
    <source>
        <dbReference type="ARBA" id="ARBA00023157"/>
    </source>
</evidence>
<dbReference type="SUPFAM" id="SSF48726">
    <property type="entry name" value="Immunoglobulin"/>
    <property type="match status" value="1"/>
</dbReference>
<sequence length="849" mass="95437">MRQDLKANLDSQQDFLKRGISPLMPALTIVIFWMNGNIFEKICHFMSPVTESKTKMMKTFYWCVPFFCLCSLGDVQAQKVELYLTNCQLAYESGDTVELQAFLNTSGTNQTVWPLDNIVLLTTMYTPECTVNITNDGCELKNTSLCGYCDHQVEDGYFINFTFTFDINKGNYWLFCYWYGIDNTYVQDNVITSSLQYDSFQNRRYFIGWDTEAYFTINSLTKSPELQNVQHFIGGNYQLQKKLFLGTTAEIFTNMNQSADSINSPLILLSGVNGSCQYECQSVAEMLNIQNLVISIYESDEISNVTLYNISKSITAFFLAVITYDLPQVVYLEKLDYNDELQSITFGFRNLTGLHRFSLYFAYNVSTCVKANVWNFSQPNITLADDCPSGPYVKNGLIRRGTNATCRCLLANSFFPFSSVQWLDSSGQPISTPGAYSDLTILTAGKTQYTCTATTFERSTNGLTFIPNYFDVPRVVNLTVNGKKSVDLHVGDNVTISCQVQSEPEGKAVLLASGLGSIKEIISTNETLELSLRDLQCEDSGRYNCTGRNGFEDNVTSYPDYVDINIKCIFQLNQQKNTSLVTTVSPDENSVFTFEVYGYPEPTEYVLKIETGKTYSTMETNQYKVAYTRLTPPFGLITVTVFDADRRGLITYVLNVKNEAGEITLTIQVNKEIPPVNISSGSNSADVIGGVTGGCALLLLIVILAVLAVKRRKNLSDCTHFKHIRKDVPISGRKQVHEHKDEENVYNTPLEDTVEPPESTKKYTSLQNAVLQQDSNTNKTFASENELDLSDYNDYKFANPEKNLVTSPDFDKRYLSIVKTDESNPESENDYSNIPADDTVALEDLLTTA</sequence>
<dbReference type="GO" id="GO:0009897">
    <property type="term" value="C:external side of plasma membrane"/>
    <property type="evidence" value="ECO:0007669"/>
    <property type="project" value="TreeGrafter"/>
</dbReference>
<dbReference type="InterPro" id="IPR036179">
    <property type="entry name" value="Ig-like_dom_sf"/>
</dbReference>
<dbReference type="RefSeq" id="XP_055870680.1">
    <property type="nucleotide sequence ID" value="XM_056014705.1"/>
</dbReference>
<protein>
    <submittedName>
        <fullName evidence="14">Uncharacterized protein LOC106073640 isoform X1</fullName>
    </submittedName>
</protein>
<feature type="domain" description="Ig-like" evidence="12">
    <location>
        <begin position="473"/>
        <end position="556"/>
    </location>
</feature>
<dbReference type="AlphaFoldDB" id="A0A9W2Z6Y6"/>
<feature type="transmembrane region" description="Helical" evidence="11">
    <location>
        <begin position="59"/>
        <end position="77"/>
    </location>
</feature>
<keyword evidence="2" id="KW-1003">Cell membrane</keyword>
<feature type="domain" description="Ig-like" evidence="12">
    <location>
        <begin position="379"/>
        <end position="461"/>
    </location>
</feature>
<evidence type="ECO:0000256" key="4">
    <source>
        <dbReference type="ARBA" id="ARBA00022729"/>
    </source>
</evidence>
<keyword evidence="4" id="KW-0732">Signal</keyword>
<keyword evidence="5 11" id="KW-1133">Transmembrane helix</keyword>
<dbReference type="InterPro" id="IPR003599">
    <property type="entry name" value="Ig_sub"/>
</dbReference>
<dbReference type="SMART" id="SM00409">
    <property type="entry name" value="IG"/>
    <property type="match status" value="2"/>
</dbReference>
<evidence type="ECO:0000256" key="6">
    <source>
        <dbReference type="ARBA" id="ARBA00023136"/>
    </source>
</evidence>
<dbReference type="GO" id="GO:0071222">
    <property type="term" value="P:cellular response to lipopolysaccharide"/>
    <property type="evidence" value="ECO:0007669"/>
    <property type="project" value="TreeGrafter"/>
</dbReference>
<keyword evidence="7" id="KW-1015">Disulfide bond</keyword>
<name>A0A9W2Z6Y6_BIOGL</name>